<proteinExistence type="predicted"/>
<dbReference type="Pfam" id="PF16344">
    <property type="entry name" value="FecR_C"/>
    <property type="match status" value="1"/>
</dbReference>
<dbReference type="EMBL" id="CP040896">
    <property type="protein sequence ID" value="QDA61636.1"/>
    <property type="molecule type" value="Genomic_DNA"/>
</dbReference>
<dbReference type="InterPro" id="IPR006860">
    <property type="entry name" value="FecR"/>
</dbReference>
<dbReference type="GO" id="GO:0016989">
    <property type="term" value="F:sigma factor antagonist activity"/>
    <property type="evidence" value="ECO:0007669"/>
    <property type="project" value="TreeGrafter"/>
</dbReference>
<keyword evidence="4" id="KW-1185">Reference proteome</keyword>
<protein>
    <submittedName>
        <fullName evidence="3">DUF4974 domain-containing protein</fullName>
    </submittedName>
</protein>
<feature type="domain" description="FecR protein" evidence="1">
    <location>
        <begin position="129"/>
        <end position="220"/>
    </location>
</feature>
<dbReference type="InterPro" id="IPR032508">
    <property type="entry name" value="FecR_C"/>
</dbReference>
<dbReference type="Gene3D" id="3.55.50.30">
    <property type="match status" value="1"/>
</dbReference>
<feature type="domain" description="Protein FecR C-terminal" evidence="2">
    <location>
        <begin position="266"/>
        <end position="331"/>
    </location>
</feature>
<dbReference type="OrthoDB" id="1523489at2"/>
<dbReference type="KEGG" id="hyj:FHG12_16705"/>
<accession>A0A5B8A4K4</accession>
<dbReference type="Proteomes" id="UP000305398">
    <property type="component" value="Chromosome"/>
</dbReference>
<gene>
    <name evidence="3" type="ORF">FHG12_16705</name>
</gene>
<dbReference type="PIRSF" id="PIRSF018266">
    <property type="entry name" value="FecR"/>
    <property type="match status" value="1"/>
</dbReference>
<evidence type="ECO:0000259" key="1">
    <source>
        <dbReference type="Pfam" id="PF04773"/>
    </source>
</evidence>
<reference evidence="3 4" key="1">
    <citation type="submission" date="2019-06" db="EMBL/GenBank/DDBJ databases">
        <authorList>
            <person name="Srinivasan S."/>
        </authorList>
    </citation>
    <scope>NUCLEOTIDE SEQUENCE [LARGE SCALE GENOMIC DNA]</scope>
    <source>
        <strain evidence="3 4">17J68-5</strain>
    </source>
</reference>
<evidence type="ECO:0000313" key="3">
    <source>
        <dbReference type="EMBL" id="QDA61636.1"/>
    </source>
</evidence>
<dbReference type="InterPro" id="IPR012373">
    <property type="entry name" value="Ferrdict_sens_TM"/>
</dbReference>
<sequence>MPIEITYEACIRYVQGKASLEEARAVRAWLADPKNELVAHYWMNLHAEALAVQEQQVDEEGPYDYAAMREGLHARMGLETSSRSASIQGSSWHRWAAAAALVGVSSAGWFMYERHQLLEPVTASYSSPYGHTQLVHLPDGSEVTLNAHSTLRYAATPGQRAPREVWLDGEAFFAVKHLPDNKRFVVHTTAGFQVEVLGTKFTVYRRHEQARVVLLSGKVRVAFADQKKAAVTLKPGELLQTFDTLSQTIVHRKVQATAYATWTADKMVFDATTITDVATRLEDTYGVEVIIKSAALNQRRFTGTFPMGNLDVLCENLSEAFHLQITRHQNQLVLSDNASSPSTL</sequence>
<dbReference type="PANTHER" id="PTHR30273:SF2">
    <property type="entry name" value="PROTEIN FECR"/>
    <property type="match status" value="1"/>
</dbReference>
<dbReference type="AlphaFoldDB" id="A0A5B8A4K4"/>
<dbReference type="PANTHER" id="PTHR30273">
    <property type="entry name" value="PERIPLASMIC SIGNAL SENSOR AND SIGMA FACTOR ACTIVATOR FECR-RELATED"/>
    <property type="match status" value="1"/>
</dbReference>
<evidence type="ECO:0000259" key="2">
    <source>
        <dbReference type="Pfam" id="PF16344"/>
    </source>
</evidence>
<name>A0A5B8A4K4_9BACT</name>
<evidence type="ECO:0000313" key="4">
    <source>
        <dbReference type="Proteomes" id="UP000305398"/>
    </source>
</evidence>
<dbReference type="RefSeq" id="WP_139516810.1">
    <property type="nucleotide sequence ID" value="NZ_CP040896.1"/>
</dbReference>
<organism evidence="3 4">
    <name type="scientific">Hymenobacter jejuensis</name>
    <dbReference type="NCBI Taxonomy" id="2502781"/>
    <lineage>
        <taxon>Bacteria</taxon>
        <taxon>Pseudomonadati</taxon>
        <taxon>Bacteroidota</taxon>
        <taxon>Cytophagia</taxon>
        <taxon>Cytophagales</taxon>
        <taxon>Hymenobacteraceae</taxon>
        <taxon>Hymenobacter</taxon>
    </lineage>
</organism>
<dbReference type="Pfam" id="PF04773">
    <property type="entry name" value="FecR"/>
    <property type="match status" value="1"/>
</dbReference>
<dbReference type="Gene3D" id="2.60.120.1440">
    <property type="match status" value="1"/>
</dbReference>